<dbReference type="SUPFAM" id="SSF56784">
    <property type="entry name" value="HAD-like"/>
    <property type="match status" value="1"/>
</dbReference>
<dbReference type="NCBIfam" id="TIGR00685">
    <property type="entry name" value="T6PP"/>
    <property type="match status" value="1"/>
</dbReference>
<name>A0A518RL93_9SPHN</name>
<proteinExistence type="inferred from homology"/>
<evidence type="ECO:0000313" key="6">
    <source>
        <dbReference type="Proteomes" id="UP000318055"/>
    </source>
</evidence>
<dbReference type="InterPro" id="IPR036412">
    <property type="entry name" value="HAD-like_sf"/>
</dbReference>
<dbReference type="EMBL" id="CP042239">
    <property type="protein sequence ID" value="QDX28200.1"/>
    <property type="molecule type" value="Genomic_DNA"/>
</dbReference>
<dbReference type="InterPro" id="IPR044651">
    <property type="entry name" value="OTSB-like"/>
</dbReference>
<protein>
    <recommendedName>
        <fullName evidence="4">Trehalose 6-phosphate phosphatase</fullName>
        <ecNumber evidence="4">3.1.3.12</ecNumber>
    </recommendedName>
</protein>
<dbReference type="InterPro" id="IPR003337">
    <property type="entry name" value="Trehalose_PPase"/>
</dbReference>
<dbReference type="InterPro" id="IPR023214">
    <property type="entry name" value="HAD_sf"/>
</dbReference>
<evidence type="ECO:0000313" key="5">
    <source>
        <dbReference type="EMBL" id="QDX28200.1"/>
    </source>
</evidence>
<dbReference type="EC" id="3.1.3.12" evidence="4"/>
<evidence type="ECO:0000256" key="1">
    <source>
        <dbReference type="ARBA" id="ARBA00005199"/>
    </source>
</evidence>
<dbReference type="Pfam" id="PF02358">
    <property type="entry name" value="Trehalose_PPase"/>
    <property type="match status" value="1"/>
</dbReference>
<dbReference type="PANTHER" id="PTHR43768">
    <property type="entry name" value="TREHALOSE 6-PHOSPHATE PHOSPHATASE"/>
    <property type="match status" value="1"/>
</dbReference>
<dbReference type="InterPro" id="IPR006379">
    <property type="entry name" value="HAD-SF_hydro_IIB"/>
</dbReference>
<comment type="pathway">
    <text evidence="1 4">Glycan biosynthesis; trehalose biosynthesis.</text>
</comment>
<comment type="cofactor">
    <cofactor evidence="4">
        <name>Mg(2+)</name>
        <dbReference type="ChEBI" id="CHEBI:18420"/>
    </cofactor>
</comment>
<dbReference type="Gene3D" id="3.30.70.1020">
    <property type="entry name" value="Trehalose-6-phosphate phosphatase related protein, domain 2"/>
    <property type="match status" value="1"/>
</dbReference>
<dbReference type="NCBIfam" id="TIGR01484">
    <property type="entry name" value="HAD-SF-IIB"/>
    <property type="match status" value="1"/>
</dbReference>
<dbReference type="Proteomes" id="UP000318055">
    <property type="component" value="Chromosome"/>
</dbReference>
<evidence type="ECO:0000256" key="3">
    <source>
        <dbReference type="ARBA" id="ARBA00022801"/>
    </source>
</evidence>
<dbReference type="Gene3D" id="3.40.50.1000">
    <property type="entry name" value="HAD superfamily/HAD-like"/>
    <property type="match status" value="1"/>
</dbReference>
<dbReference type="AlphaFoldDB" id="A0A518RL93"/>
<dbReference type="GO" id="GO:0004805">
    <property type="term" value="F:trehalose-phosphatase activity"/>
    <property type="evidence" value="ECO:0007669"/>
    <property type="project" value="UniProtKB-EC"/>
</dbReference>
<accession>A0A518RL93</accession>
<evidence type="ECO:0000256" key="2">
    <source>
        <dbReference type="ARBA" id="ARBA00008770"/>
    </source>
</evidence>
<dbReference type="OrthoDB" id="9814913at2"/>
<comment type="function">
    <text evidence="4">Removes the phosphate from trehalose 6-phosphate to produce free trehalose.</text>
</comment>
<dbReference type="UniPathway" id="UPA00299"/>
<keyword evidence="3 4" id="KW-0378">Hydrolase</keyword>
<evidence type="ECO:0000256" key="4">
    <source>
        <dbReference type="RuleBase" id="RU361117"/>
    </source>
</evidence>
<dbReference type="RefSeq" id="WP_145849684.1">
    <property type="nucleotide sequence ID" value="NZ_CP042239.1"/>
</dbReference>
<reference evidence="5 6" key="1">
    <citation type="submission" date="2019-07" db="EMBL/GenBank/DDBJ databases">
        <title>Sphingomonas alkalisoli sp. nov., isolated from rhizosphere soil of Suaedae salsa.</title>
        <authorList>
            <person name="Zhang H."/>
            <person name="Xu L."/>
            <person name="Zhang J.-X."/>
            <person name="Sun J.-Q."/>
        </authorList>
    </citation>
    <scope>NUCLEOTIDE SEQUENCE [LARGE SCALE GENOMIC DNA]</scope>
    <source>
        <strain evidence="5 6">XS-10</strain>
    </source>
</reference>
<gene>
    <name evidence="5" type="primary">otsB</name>
    <name evidence="5" type="ORF">FPZ54_09450</name>
</gene>
<dbReference type="GO" id="GO:0005992">
    <property type="term" value="P:trehalose biosynthetic process"/>
    <property type="evidence" value="ECO:0007669"/>
    <property type="project" value="UniProtKB-UniPathway"/>
</dbReference>
<keyword evidence="4" id="KW-0460">Magnesium</keyword>
<organism evidence="5 6">
    <name type="scientific">Sphingomonas suaedae</name>
    <dbReference type="NCBI Taxonomy" id="2599297"/>
    <lineage>
        <taxon>Bacteria</taxon>
        <taxon>Pseudomonadati</taxon>
        <taxon>Pseudomonadota</taxon>
        <taxon>Alphaproteobacteria</taxon>
        <taxon>Sphingomonadales</taxon>
        <taxon>Sphingomonadaceae</taxon>
        <taxon>Sphingomonas</taxon>
    </lineage>
</organism>
<keyword evidence="4" id="KW-0479">Metal-binding</keyword>
<comment type="similarity">
    <text evidence="2 4">Belongs to the trehalose phosphatase family.</text>
</comment>
<keyword evidence="6" id="KW-1185">Reference proteome</keyword>
<dbReference type="KEGG" id="ssua:FPZ54_09450"/>
<comment type="catalytic activity">
    <reaction evidence="4">
        <text>alpha,alpha-trehalose 6-phosphate + H2O = alpha,alpha-trehalose + phosphate</text>
        <dbReference type="Rhea" id="RHEA:23420"/>
        <dbReference type="ChEBI" id="CHEBI:15377"/>
        <dbReference type="ChEBI" id="CHEBI:16551"/>
        <dbReference type="ChEBI" id="CHEBI:43474"/>
        <dbReference type="ChEBI" id="CHEBI:58429"/>
        <dbReference type="EC" id="3.1.3.12"/>
    </reaction>
</comment>
<dbReference type="GO" id="GO:0046872">
    <property type="term" value="F:metal ion binding"/>
    <property type="evidence" value="ECO:0007669"/>
    <property type="project" value="UniProtKB-KW"/>
</dbReference>
<sequence>MSDSATIAAAASLAPPPPDLLAGASLFLDFDGTLVEIAPRPDAVAVDARLRRLMAALTTRLAGRIAIVSGRGAEEIDALFGGAGFPIGGSHGAELFGVEGAVEPERPIALDAVLERLNRFAADRPGVLVEAKPLGAGLHFRGAPQAESACRALAEQLAEASGLTLQEGKMVFELRAPGDKGRAIAALMAMPPFAGSRPLFLGDDLTDEPGFAAAARLGGAGVLVGALRATSATYRLPDVAAVLRWLDAAAGGAE</sequence>
<dbReference type="PANTHER" id="PTHR43768:SF3">
    <property type="entry name" value="TREHALOSE 6-PHOSPHATE PHOSPHATASE"/>
    <property type="match status" value="1"/>
</dbReference>